<dbReference type="PANTHER" id="PTHR35787">
    <property type="entry name" value="GLYCEROL UPTAKE OPERON ANTITERMINATOR REGULATORY PROTEIN"/>
    <property type="match status" value="1"/>
</dbReference>
<organism evidence="1 2">
    <name type="scientific">Halanaerobium saccharolyticum</name>
    <dbReference type="NCBI Taxonomy" id="43595"/>
    <lineage>
        <taxon>Bacteria</taxon>
        <taxon>Bacillati</taxon>
        <taxon>Bacillota</taxon>
        <taxon>Clostridia</taxon>
        <taxon>Halanaerobiales</taxon>
        <taxon>Halanaerobiaceae</taxon>
        <taxon>Halanaerobium</taxon>
    </lineage>
</organism>
<dbReference type="PIRSF" id="PIRSF016897">
    <property type="entry name" value="GlpP"/>
    <property type="match status" value="1"/>
</dbReference>
<dbReference type="Pfam" id="PF04309">
    <property type="entry name" value="G3P_antiterm"/>
    <property type="match status" value="1"/>
</dbReference>
<dbReference type="InterPro" id="IPR006699">
    <property type="entry name" value="GlpP"/>
</dbReference>
<sequence>MKHLAGYFSKYPIIPAIRNIKDLNKAMKIKDSVLIFLLTGSIFDLEKSMQLAHDNDKILMVNIDLVNGIAHDREGIRYLAENDLCDGIISTKGYLIKEASKYNLMTIQRVFLLDSASLISAEKSLNYQTVDAVEILPGIAAPYFIERQKQSRCDYPVIAGGLIQNKTEVESLKEKGIFAVSASDHQLWNYNKKGGNNG</sequence>
<reference evidence="1 2" key="1">
    <citation type="submission" date="2019-03" db="EMBL/GenBank/DDBJ databases">
        <title>Subsurface microbial communities from deep shales in Ohio and West Virginia, USA.</title>
        <authorList>
            <person name="Wrighton K."/>
        </authorList>
    </citation>
    <scope>NUCLEOTIDE SEQUENCE [LARGE SCALE GENOMIC DNA]</scope>
    <source>
        <strain evidence="1 2">MA284_T2</strain>
    </source>
</reference>
<dbReference type="SUPFAM" id="SSF110391">
    <property type="entry name" value="GlpP-like"/>
    <property type="match status" value="1"/>
</dbReference>
<evidence type="ECO:0000313" key="2">
    <source>
        <dbReference type="Proteomes" id="UP000295064"/>
    </source>
</evidence>
<dbReference type="EMBL" id="SNWX01000024">
    <property type="protein sequence ID" value="TDO83454.1"/>
    <property type="molecule type" value="Genomic_DNA"/>
</dbReference>
<protein>
    <submittedName>
        <fullName evidence="1">Glycerol uptake operon antiterminator</fullName>
    </submittedName>
</protein>
<dbReference type="GO" id="GO:0006355">
    <property type="term" value="P:regulation of DNA-templated transcription"/>
    <property type="evidence" value="ECO:0007669"/>
    <property type="project" value="InterPro"/>
</dbReference>
<dbReference type="AlphaFoldDB" id="A0A4R6LHQ6"/>
<gene>
    <name evidence="1" type="ORF">DFR79_12437</name>
</gene>
<comment type="caution">
    <text evidence="1">The sequence shown here is derived from an EMBL/GenBank/DDBJ whole genome shotgun (WGS) entry which is preliminary data.</text>
</comment>
<dbReference type="OrthoDB" id="9799580at2"/>
<accession>A0A4R6LHQ6</accession>
<dbReference type="Proteomes" id="UP000295064">
    <property type="component" value="Unassembled WGS sequence"/>
</dbReference>
<dbReference type="Gene3D" id="3.20.20.70">
    <property type="entry name" value="Aldolase class I"/>
    <property type="match status" value="1"/>
</dbReference>
<evidence type="ECO:0000313" key="1">
    <source>
        <dbReference type="EMBL" id="TDO83454.1"/>
    </source>
</evidence>
<dbReference type="PANTHER" id="PTHR35787:SF1">
    <property type="entry name" value="GLYCEROL UPTAKE OPERON ANTITERMINATOR REGULATORY PROTEIN"/>
    <property type="match status" value="1"/>
</dbReference>
<dbReference type="RefSeq" id="WP_133515782.1">
    <property type="nucleotide sequence ID" value="NZ_SNWX01000024.1"/>
</dbReference>
<proteinExistence type="predicted"/>
<name>A0A4R6LHQ6_9FIRM</name>
<dbReference type="InterPro" id="IPR013785">
    <property type="entry name" value="Aldolase_TIM"/>
</dbReference>
<dbReference type="GO" id="GO:0006071">
    <property type="term" value="P:glycerol metabolic process"/>
    <property type="evidence" value="ECO:0007669"/>
    <property type="project" value="InterPro"/>
</dbReference>